<dbReference type="OrthoDB" id="7304298at2"/>
<dbReference type="Proteomes" id="UP000271227">
    <property type="component" value="Unassembled WGS sequence"/>
</dbReference>
<comment type="caution">
    <text evidence="3">The sequence shown here is derived from an EMBL/GenBank/DDBJ whole genome shotgun (WGS) entry which is preliminary data.</text>
</comment>
<keyword evidence="3" id="KW-0966">Cell projection</keyword>
<dbReference type="PANTHER" id="PTHR34982">
    <property type="entry name" value="YOP PROTEINS TRANSLOCATION PROTEIN L"/>
    <property type="match status" value="1"/>
</dbReference>
<dbReference type="GO" id="GO:0015031">
    <property type="term" value="P:protein transport"/>
    <property type="evidence" value="ECO:0007669"/>
    <property type="project" value="UniProtKB-KW"/>
</dbReference>
<keyword evidence="1" id="KW-0813">Transport</keyword>
<organism evidence="3 4">
    <name type="scientific">Eilatimonas milleporae</name>
    <dbReference type="NCBI Taxonomy" id="911205"/>
    <lineage>
        <taxon>Bacteria</taxon>
        <taxon>Pseudomonadati</taxon>
        <taxon>Pseudomonadota</taxon>
        <taxon>Alphaproteobacteria</taxon>
        <taxon>Kordiimonadales</taxon>
        <taxon>Kordiimonadaceae</taxon>
        <taxon>Eilatimonas</taxon>
    </lineage>
</organism>
<protein>
    <submittedName>
        <fullName evidence="3">Flagellar assembly protein FliH</fullName>
    </submittedName>
</protein>
<dbReference type="AlphaFoldDB" id="A0A3M0CRP8"/>
<keyword evidence="3" id="KW-0282">Flagellum</keyword>
<dbReference type="PANTHER" id="PTHR34982:SF1">
    <property type="entry name" value="FLAGELLAR ASSEMBLY PROTEIN FLIH"/>
    <property type="match status" value="1"/>
</dbReference>
<keyword evidence="3" id="KW-0969">Cilium</keyword>
<dbReference type="RefSeq" id="WP_121937360.1">
    <property type="nucleotide sequence ID" value="NZ_REFR01000009.1"/>
</dbReference>
<keyword evidence="4" id="KW-1185">Reference proteome</keyword>
<keyword evidence="2" id="KW-0653">Protein transport</keyword>
<dbReference type="GO" id="GO:0005829">
    <property type="term" value="C:cytosol"/>
    <property type="evidence" value="ECO:0007669"/>
    <property type="project" value="TreeGrafter"/>
</dbReference>
<evidence type="ECO:0000256" key="2">
    <source>
        <dbReference type="ARBA" id="ARBA00022927"/>
    </source>
</evidence>
<proteinExistence type="predicted"/>
<dbReference type="InParanoid" id="A0A3M0CRP8"/>
<reference evidence="3 4" key="1">
    <citation type="submission" date="2018-10" db="EMBL/GenBank/DDBJ databases">
        <title>Genomic Encyclopedia of Archaeal and Bacterial Type Strains, Phase II (KMG-II): from individual species to whole genera.</title>
        <authorList>
            <person name="Goeker M."/>
        </authorList>
    </citation>
    <scope>NUCLEOTIDE SEQUENCE [LARGE SCALE GENOMIC DNA]</scope>
    <source>
        <strain evidence="3 4">DSM 25217</strain>
    </source>
</reference>
<gene>
    <name evidence="3" type="ORF">BXY39_0654</name>
</gene>
<evidence type="ECO:0000256" key="1">
    <source>
        <dbReference type="ARBA" id="ARBA00022448"/>
    </source>
</evidence>
<dbReference type="EMBL" id="REFR01000009">
    <property type="protein sequence ID" value="RMB12162.1"/>
    <property type="molecule type" value="Genomic_DNA"/>
</dbReference>
<sequence>MSDPVKFTFDQAFDGGAKSRYEEDIETLRQQAEEARMRAYEEGAAAGHARAHQEIEAAMAQTLERVFDAAGRLFQGRAELEARLETQMAELALAMARRLARSLLDKYAVEDVERLARDILATVKRDSRLALTVSEALAGPLKERLDALKTETRFSGAIDVRGDADFACGDCHLEWDDGGVERRQADVEKEIETLVHRFVNGGGTAGDTAVEQKDTAA</sequence>
<accession>A0A3M0CRP8</accession>
<evidence type="ECO:0000313" key="3">
    <source>
        <dbReference type="EMBL" id="RMB12162.1"/>
    </source>
</evidence>
<name>A0A3M0CRP8_9PROT</name>
<evidence type="ECO:0000313" key="4">
    <source>
        <dbReference type="Proteomes" id="UP000271227"/>
    </source>
</evidence>
<dbReference type="InterPro" id="IPR051472">
    <property type="entry name" value="T3SS_Stator/FliH"/>
</dbReference>